<evidence type="ECO:0000256" key="2">
    <source>
        <dbReference type="ARBA" id="ARBA00006337"/>
    </source>
</evidence>
<dbReference type="Pfam" id="PF01595">
    <property type="entry name" value="CNNM"/>
    <property type="match status" value="1"/>
</dbReference>
<evidence type="ECO:0000256" key="6">
    <source>
        <dbReference type="ARBA" id="ARBA00022989"/>
    </source>
</evidence>
<dbReference type="GO" id="GO:0005886">
    <property type="term" value="C:plasma membrane"/>
    <property type="evidence" value="ECO:0007669"/>
    <property type="project" value="UniProtKB-SubCell"/>
</dbReference>
<dbReference type="InterPro" id="IPR016169">
    <property type="entry name" value="FAD-bd_PCMH_sub2"/>
</dbReference>
<evidence type="ECO:0000256" key="9">
    <source>
        <dbReference type="PROSITE-ProRule" id="PRU00703"/>
    </source>
</evidence>
<dbReference type="PROSITE" id="PS51846">
    <property type="entry name" value="CNNM"/>
    <property type="match status" value="1"/>
</dbReference>
<dbReference type="InterPro" id="IPR002550">
    <property type="entry name" value="CNNM"/>
</dbReference>
<evidence type="ECO:0008006" key="16">
    <source>
        <dbReference type="Google" id="ProtNLM"/>
    </source>
</evidence>
<dbReference type="Gene3D" id="3.30.465.10">
    <property type="match status" value="1"/>
</dbReference>
<dbReference type="SUPFAM" id="SSF54631">
    <property type="entry name" value="CBS-domain pair"/>
    <property type="match status" value="1"/>
</dbReference>
<dbReference type="SMART" id="SM00116">
    <property type="entry name" value="CBS"/>
    <property type="match status" value="2"/>
</dbReference>
<dbReference type="Pfam" id="PF03471">
    <property type="entry name" value="CorC_HlyC"/>
    <property type="match status" value="1"/>
</dbReference>
<dbReference type="FunFam" id="3.10.580.10:FF:000002">
    <property type="entry name" value="Magnesium/cobalt efflux protein CorC"/>
    <property type="match status" value="1"/>
</dbReference>
<dbReference type="InterPro" id="IPR036318">
    <property type="entry name" value="FAD-bd_PCMH-like_sf"/>
</dbReference>
<protein>
    <recommendedName>
        <fullName evidence="16">Transporter associated domain protein</fullName>
    </recommendedName>
</protein>
<gene>
    <name evidence="14" type="ORF">BFG57_10485</name>
</gene>
<dbReference type="InterPro" id="IPR005170">
    <property type="entry name" value="Transptr-assoc_dom"/>
</dbReference>
<dbReference type="PANTHER" id="PTHR43099">
    <property type="entry name" value="UPF0053 PROTEIN YRKA"/>
    <property type="match status" value="1"/>
</dbReference>
<dbReference type="GO" id="GO:0050660">
    <property type="term" value="F:flavin adenine dinucleotide binding"/>
    <property type="evidence" value="ECO:0007669"/>
    <property type="project" value="InterPro"/>
</dbReference>
<feature type="transmembrane region" description="Helical" evidence="11">
    <location>
        <begin position="97"/>
        <end position="122"/>
    </location>
</feature>
<dbReference type="OrthoDB" id="9798188at2"/>
<dbReference type="PANTHER" id="PTHR43099:SF2">
    <property type="entry name" value="UPF0053 PROTEIN YRKA"/>
    <property type="match status" value="1"/>
</dbReference>
<dbReference type="Proteomes" id="UP000095209">
    <property type="component" value="Unassembled WGS sequence"/>
</dbReference>
<dbReference type="Pfam" id="PF00571">
    <property type="entry name" value="CBS"/>
    <property type="match status" value="2"/>
</dbReference>
<evidence type="ECO:0000313" key="15">
    <source>
        <dbReference type="Proteomes" id="UP000095209"/>
    </source>
</evidence>
<dbReference type="PROSITE" id="PS51371">
    <property type="entry name" value="CBS"/>
    <property type="match status" value="2"/>
</dbReference>
<evidence type="ECO:0000313" key="14">
    <source>
        <dbReference type="EMBL" id="OEH93891.1"/>
    </source>
</evidence>
<dbReference type="InterPro" id="IPR046342">
    <property type="entry name" value="CBS_dom_sf"/>
</dbReference>
<evidence type="ECO:0000256" key="1">
    <source>
        <dbReference type="ARBA" id="ARBA00004651"/>
    </source>
</evidence>
<evidence type="ECO:0000256" key="10">
    <source>
        <dbReference type="PROSITE-ProRule" id="PRU01193"/>
    </source>
</evidence>
<evidence type="ECO:0000259" key="12">
    <source>
        <dbReference type="PROSITE" id="PS51371"/>
    </source>
</evidence>
<dbReference type="EMBL" id="MJEH01000007">
    <property type="protein sequence ID" value="OEH93891.1"/>
    <property type="molecule type" value="Genomic_DNA"/>
</dbReference>
<keyword evidence="7 9" id="KW-0129">CBS domain</keyword>
<evidence type="ECO:0000256" key="11">
    <source>
        <dbReference type="SAM" id="Phobius"/>
    </source>
</evidence>
<feature type="transmembrane region" description="Helical" evidence="11">
    <location>
        <begin position="6"/>
        <end position="27"/>
    </location>
</feature>
<feature type="transmembrane region" description="Helical" evidence="11">
    <location>
        <begin position="134"/>
        <end position="156"/>
    </location>
</feature>
<organism evidence="14 15">
    <name type="scientific">Bacillus solimangrovi</name>
    <dbReference type="NCBI Taxonomy" id="1305675"/>
    <lineage>
        <taxon>Bacteria</taxon>
        <taxon>Bacillati</taxon>
        <taxon>Bacillota</taxon>
        <taxon>Bacilli</taxon>
        <taxon>Bacillales</taxon>
        <taxon>Bacillaceae</taxon>
        <taxon>Bacillus</taxon>
    </lineage>
</organism>
<dbReference type="AlphaFoldDB" id="A0A1E5LIJ9"/>
<feature type="domain" description="CBS" evidence="12">
    <location>
        <begin position="220"/>
        <end position="280"/>
    </location>
</feature>
<comment type="subcellular location">
    <subcellularLocation>
        <location evidence="1">Cell membrane</location>
        <topology evidence="1">Multi-pass membrane protein</topology>
    </subcellularLocation>
</comment>
<dbReference type="SMART" id="SM01091">
    <property type="entry name" value="CorC_HlyC"/>
    <property type="match status" value="1"/>
</dbReference>
<evidence type="ECO:0000256" key="7">
    <source>
        <dbReference type="ARBA" id="ARBA00023122"/>
    </source>
</evidence>
<dbReference type="InterPro" id="IPR044751">
    <property type="entry name" value="Ion_transp-like_CBS"/>
</dbReference>
<feature type="domain" description="CBS" evidence="12">
    <location>
        <begin position="285"/>
        <end position="342"/>
    </location>
</feature>
<evidence type="ECO:0000256" key="4">
    <source>
        <dbReference type="ARBA" id="ARBA00022692"/>
    </source>
</evidence>
<evidence type="ECO:0000259" key="13">
    <source>
        <dbReference type="PROSITE" id="PS51846"/>
    </source>
</evidence>
<dbReference type="InterPro" id="IPR051676">
    <property type="entry name" value="UPF0053_domain"/>
</dbReference>
<accession>A0A1E5LIJ9</accession>
<sequence length="431" mass="48692">MALLNLFLIALLIALTAFFVASEFAIVKVRMTKIEHLAASGNKSAQAAMKVLNHLDEYLSACQLGITITSLGLGWLGEPTVEKLLHPVLQSFEVNETISSVVSFTIAFSAITFLHVVVGELAPKTVAIQKSEKISLLVAQPLIYFYKVMYPFIWLLNGSAQIITRLFGLHPASDHEMAHSEEELRLILSESYKSGEINQTEYQYVDKIFEFDERLAREIMIPRTEMVVVDEQDLIEENLKRMIKERYTRYPVVDGDKDHVTGIINVRDLLIDLIDNKRPESLTAYIRPVIHVIETIPVRDLLMKMQLKHIHMAILIDEYGGTAGLVTVEDILEEIVGDIRDEFDVDEQPDIQRVSEGTYIVDGKVLIDDLNKVIGTSLNHSNIDTVGGWLLSEKIEVKEEEEIEYDGVIFKVLEMDGRHISSVQVTLSNLE</sequence>
<keyword evidence="3" id="KW-1003">Cell membrane</keyword>
<evidence type="ECO:0000256" key="3">
    <source>
        <dbReference type="ARBA" id="ARBA00022475"/>
    </source>
</evidence>
<reference evidence="14 15" key="1">
    <citation type="submission" date="2016-08" db="EMBL/GenBank/DDBJ databases">
        <title>Genome of Bacillus solimangrovi GH2-4.</title>
        <authorList>
            <person name="Lim S."/>
            <person name="Kim B.-C."/>
        </authorList>
    </citation>
    <scope>NUCLEOTIDE SEQUENCE [LARGE SCALE GENOMIC DNA]</scope>
    <source>
        <strain evidence="14 15">GH2-4</strain>
    </source>
</reference>
<dbReference type="RefSeq" id="WP_069716035.1">
    <property type="nucleotide sequence ID" value="NZ_MJEH01000007.1"/>
</dbReference>
<keyword evidence="15" id="KW-1185">Reference proteome</keyword>
<comment type="similarity">
    <text evidence="2">Belongs to the UPF0053 family.</text>
</comment>
<comment type="caution">
    <text evidence="14">The sequence shown here is derived from an EMBL/GenBank/DDBJ whole genome shotgun (WGS) entry which is preliminary data.</text>
</comment>
<feature type="domain" description="CNNM transmembrane" evidence="13">
    <location>
        <begin position="1"/>
        <end position="201"/>
    </location>
</feature>
<keyword evidence="4 10" id="KW-0812">Transmembrane</keyword>
<evidence type="ECO:0000256" key="8">
    <source>
        <dbReference type="ARBA" id="ARBA00023136"/>
    </source>
</evidence>
<proteinExistence type="inferred from homology"/>
<evidence type="ECO:0000256" key="5">
    <source>
        <dbReference type="ARBA" id="ARBA00022737"/>
    </source>
</evidence>
<keyword evidence="8 10" id="KW-0472">Membrane</keyword>
<name>A0A1E5LIJ9_9BACI</name>
<keyword evidence="5" id="KW-0677">Repeat</keyword>
<dbReference type="Gene3D" id="3.10.580.10">
    <property type="entry name" value="CBS-domain"/>
    <property type="match status" value="1"/>
</dbReference>
<dbReference type="SUPFAM" id="SSF56176">
    <property type="entry name" value="FAD-binding/transporter-associated domain-like"/>
    <property type="match status" value="1"/>
</dbReference>
<dbReference type="CDD" id="cd04590">
    <property type="entry name" value="CBS_pair_CorC_HlyC_assoc"/>
    <property type="match status" value="1"/>
</dbReference>
<keyword evidence="6 10" id="KW-1133">Transmembrane helix</keyword>
<feature type="transmembrane region" description="Helical" evidence="11">
    <location>
        <begin position="58"/>
        <end position="77"/>
    </location>
</feature>
<dbReference type="STRING" id="1305675.BFG57_10485"/>
<dbReference type="InterPro" id="IPR000644">
    <property type="entry name" value="CBS_dom"/>
</dbReference>